<dbReference type="RefSeq" id="WP_092541566.1">
    <property type="nucleotide sequence ID" value="NZ_BOMJ01000016.1"/>
</dbReference>
<name>A0A1H1S1C3_9ACTN</name>
<reference evidence="2 3" key="1">
    <citation type="submission" date="2016-10" db="EMBL/GenBank/DDBJ databases">
        <authorList>
            <person name="de Groot N.N."/>
        </authorList>
    </citation>
    <scope>NUCLEOTIDE SEQUENCE [LARGE SCALE GENOMIC DNA]</scope>
    <source>
        <strain evidence="2 3">DSM 43941</strain>
    </source>
</reference>
<dbReference type="InterPro" id="IPR010982">
    <property type="entry name" value="Lambda_DNA-bd_dom_sf"/>
</dbReference>
<dbReference type="Proteomes" id="UP000198688">
    <property type="component" value="Chromosome I"/>
</dbReference>
<sequence length="169" mass="18061">MSDKAPPQAASGEIERLDLTRLGAMLRERRGSLSLRQAAADANVSFSTFSRVEGGSQPDLTSFMLLCAWLGVPPSDFFAPIAPREQSSIDAAISHLSSDPRLAPAAAGKIADMLRTMYDALAQNITGPPVVACHLRAASVLRPGVPERLNTMLSTMNSELERLVDSGRL</sequence>
<keyword evidence="3" id="KW-1185">Reference proteome</keyword>
<accession>A0A1H1S1C3</accession>
<dbReference type="Pfam" id="PF13560">
    <property type="entry name" value="HTH_31"/>
    <property type="match status" value="1"/>
</dbReference>
<dbReference type="OrthoDB" id="884972at2"/>
<dbReference type="AlphaFoldDB" id="A0A1H1S1C3"/>
<dbReference type="EMBL" id="LT629758">
    <property type="protein sequence ID" value="SDS41820.1"/>
    <property type="molecule type" value="Genomic_DNA"/>
</dbReference>
<gene>
    <name evidence="2" type="ORF">SAMN04489716_0739</name>
</gene>
<dbReference type="PROSITE" id="PS50943">
    <property type="entry name" value="HTH_CROC1"/>
    <property type="match status" value="1"/>
</dbReference>
<evidence type="ECO:0000313" key="2">
    <source>
        <dbReference type="EMBL" id="SDS41820.1"/>
    </source>
</evidence>
<dbReference type="GO" id="GO:0003677">
    <property type="term" value="F:DNA binding"/>
    <property type="evidence" value="ECO:0007669"/>
    <property type="project" value="InterPro"/>
</dbReference>
<protein>
    <recommendedName>
        <fullName evidence="1">HTH cro/C1-type domain-containing protein</fullName>
    </recommendedName>
</protein>
<evidence type="ECO:0000313" key="3">
    <source>
        <dbReference type="Proteomes" id="UP000198688"/>
    </source>
</evidence>
<feature type="domain" description="HTH cro/C1-type" evidence="1">
    <location>
        <begin position="26"/>
        <end position="77"/>
    </location>
</feature>
<dbReference type="Gene3D" id="1.10.260.40">
    <property type="entry name" value="lambda repressor-like DNA-binding domains"/>
    <property type="match status" value="1"/>
</dbReference>
<proteinExistence type="predicted"/>
<evidence type="ECO:0000259" key="1">
    <source>
        <dbReference type="PROSITE" id="PS50943"/>
    </source>
</evidence>
<organism evidence="2 3">
    <name type="scientific">Actinoplanes derwentensis</name>
    <dbReference type="NCBI Taxonomy" id="113562"/>
    <lineage>
        <taxon>Bacteria</taxon>
        <taxon>Bacillati</taxon>
        <taxon>Actinomycetota</taxon>
        <taxon>Actinomycetes</taxon>
        <taxon>Micromonosporales</taxon>
        <taxon>Micromonosporaceae</taxon>
        <taxon>Actinoplanes</taxon>
    </lineage>
</organism>
<dbReference type="InterPro" id="IPR001387">
    <property type="entry name" value="Cro/C1-type_HTH"/>
</dbReference>
<dbReference type="SUPFAM" id="SSF47413">
    <property type="entry name" value="lambda repressor-like DNA-binding domains"/>
    <property type="match status" value="1"/>
</dbReference>
<dbReference type="STRING" id="113562.SAMN04489716_0739"/>